<dbReference type="InterPro" id="IPR005224">
    <property type="entry name" value="SfsA"/>
</dbReference>
<dbReference type="InterPro" id="IPR040452">
    <property type="entry name" value="SfsA_C"/>
</dbReference>
<dbReference type="Proteomes" id="UP000214689">
    <property type="component" value="Chromosome"/>
</dbReference>
<dbReference type="PANTHER" id="PTHR30545">
    <property type="entry name" value="SUGAR FERMENTATION STIMULATION PROTEIN A"/>
    <property type="match status" value="1"/>
</dbReference>
<keyword evidence="3" id="KW-1185">Reference proteome</keyword>
<accession>A0A223AR79</accession>
<reference evidence="3" key="1">
    <citation type="submission" date="2016-05" db="EMBL/GenBank/DDBJ databases">
        <authorList>
            <person name="Holder M.E."/>
            <person name="Ajami N.J."/>
            <person name="Petrosino J.F."/>
        </authorList>
    </citation>
    <scope>NUCLEOTIDE SEQUENCE [LARGE SCALE GENOMIC DNA]</scope>
    <source>
        <strain evidence="3">ATCC 700696</strain>
    </source>
</reference>
<gene>
    <name evidence="2" type="ORF">AXF17_02565</name>
</gene>
<evidence type="ECO:0000259" key="1">
    <source>
        <dbReference type="Pfam" id="PF03749"/>
    </source>
</evidence>
<organism evidence="2 3">
    <name type="scientific">Mogibacterium pumilum</name>
    <dbReference type="NCBI Taxonomy" id="86332"/>
    <lineage>
        <taxon>Bacteria</taxon>
        <taxon>Bacillati</taxon>
        <taxon>Bacillota</taxon>
        <taxon>Clostridia</taxon>
        <taxon>Peptostreptococcales</taxon>
        <taxon>Anaerovoracaceae</taxon>
        <taxon>Mogibacterium</taxon>
    </lineage>
</organism>
<dbReference type="AlphaFoldDB" id="A0A223AR79"/>
<dbReference type="PANTHER" id="PTHR30545:SF2">
    <property type="entry name" value="SUGAR FERMENTATION STIMULATION PROTEIN A"/>
    <property type="match status" value="1"/>
</dbReference>
<feature type="domain" description="Sugar fermentation stimulation protein C-terminal" evidence="1">
    <location>
        <begin position="62"/>
        <end position="192"/>
    </location>
</feature>
<protein>
    <recommendedName>
        <fullName evidence="1">Sugar fermentation stimulation protein C-terminal domain-containing protein</fullName>
    </recommendedName>
</protein>
<dbReference type="EMBL" id="CP016199">
    <property type="protein sequence ID" value="ASS37457.1"/>
    <property type="molecule type" value="Genomic_DNA"/>
</dbReference>
<dbReference type="OrthoDB" id="2045492at2"/>
<dbReference type="Gene3D" id="3.40.1350.60">
    <property type="match status" value="1"/>
</dbReference>
<sequence length="204" mass="23443">MVDIQGEQHICYVASSSRLSNFIELSDKTVLLLPPGENAGSTDFTLFAVKYRNSLILLNLSLVNAVLEEQLKRKCFSFLGKRKEILKEHNYKGYKADLFIKDTETVIEIKTVLSTEEETVFPTVRSERIIRQLKHLNQLLEEGHRCCMLFVSLSPTIRSIDLSRDPEVHRLFKRCVENGLSFKAFRLKTTEESIIVGRSVELCF</sequence>
<dbReference type="Pfam" id="PF03749">
    <property type="entry name" value="SfsA"/>
    <property type="match status" value="1"/>
</dbReference>
<dbReference type="RefSeq" id="WP_157682537.1">
    <property type="nucleotide sequence ID" value="NZ_CP016199.1"/>
</dbReference>
<evidence type="ECO:0000313" key="3">
    <source>
        <dbReference type="Proteomes" id="UP000214689"/>
    </source>
</evidence>
<name>A0A223AR79_9FIRM</name>
<dbReference type="GO" id="GO:0003677">
    <property type="term" value="F:DNA binding"/>
    <property type="evidence" value="ECO:0007669"/>
    <property type="project" value="InterPro"/>
</dbReference>
<proteinExistence type="predicted"/>
<evidence type="ECO:0000313" key="2">
    <source>
        <dbReference type="EMBL" id="ASS37457.1"/>
    </source>
</evidence>